<reference evidence="5 6" key="1">
    <citation type="submission" date="2017-10" db="EMBL/GenBank/DDBJ databases">
        <title>Genome announcement of Methylocella silvestris TVC from permafrost.</title>
        <authorList>
            <person name="Wang J."/>
            <person name="Geng K."/>
            <person name="Ul-Haque F."/>
            <person name="Crombie A.T."/>
            <person name="Street L.E."/>
            <person name="Wookey P.A."/>
            <person name="Murrell J.C."/>
            <person name="Pratscher J."/>
        </authorList>
    </citation>
    <scope>NUCLEOTIDE SEQUENCE [LARGE SCALE GENOMIC DNA]</scope>
    <source>
        <strain evidence="5 6">TVC</strain>
    </source>
</reference>
<organism evidence="5 6">
    <name type="scientific">Methylocella silvestris</name>
    <dbReference type="NCBI Taxonomy" id="199596"/>
    <lineage>
        <taxon>Bacteria</taxon>
        <taxon>Pseudomonadati</taxon>
        <taxon>Pseudomonadota</taxon>
        <taxon>Alphaproteobacteria</taxon>
        <taxon>Hyphomicrobiales</taxon>
        <taxon>Beijerinckiaceae</taxon>
        <taxon>Methylocella</taxon>
    </lineage>
</organism>
<dbReference type="Gene3D" id="3.10.580.10">
    <property type="entry name" value="CBS-domain"/>
    <property type="match status" value="1"/>
</dbReference>
<dbReference type="PROSITE" id="PS51371">
    <property type="entry name" value="CBS"/>
    <property type="match status" value="2"/>
</dbReference>
<dbReference type="SMART" id="SM00116">
    <property type="entry name" value="CBS"/>
    <property type="match status" value="2"/>
</dbReference>
<evidence type="ECO:0000256" key="2">
    <source>
        <dbReference type="PROSITE-ProRule" id="PRU00703"/>
    </source>
</evidence>
<dbReference type="AlphaFoldDB" id="A0A2J7TEY1"/>
<dbReference type="SUPFAM" id="SSF54631">
    <property type="entry name" value="CBS-domain pair"/>
    <property type="match status" value="1"/>
</dbReference>
<dbReference type="RefSeq" id="WP_102844431.1">
    <property type="nucleotide sequence ID" value="NZ_PDZR01000017.1"/>
</dbReference>
<dbReference type="Pfam" id="PF00571">
    <property type="entry name" value="CBS"/>
    <property type="match status" value="2"/>
</dbReference>
<keyword evidence="5" id="KW-0808">Transferase</keyword>
<dbReference type="InterPro" id="IPR051257">
    <property type="entry name" value="Diverse_CBS-Domain"/>
</dbReference>
<evidence type="ECO:0000259" key="4">
    <source>
        <dbReference type="PROSITE" id="PS51371"/>
    </source>
</evidence>
<dbReference type="Pfam" id="PF04972">
    <property type="entry name" value="BON"/>
    <property type="match status" value="1"/>
</dbReference>
<proteinExistence type="predicted"/>
<dbReference type="InterPro" id="IPR000644">
    <property type="entry name" value="CBS_dom"/>
</dbReference>
<dbReference type="CDD" id="cd02205">
    <property type="entry name" value="CBS_pair_SF"/>
    <property type="match status" value="1"/>
</dbReference>
<dbReference type="OrthoDB" id="9783590at2"/>
<sequence length="226" mass="24454">MYASDVMVRDVVTVGPDDEIAAAVRLLVDHDVSALPVVDADGRVVGILSEADLLFREEDGTAQPHSWWVEALTPASILAQQFAKEHGRKVSEVMSSEVISAPADASLADIAHLLEKRRIKRVPIITDGKLVGIVSRSNIMQALASSEASRKTQAAHDSDRDLRDAILDKLAEQTWTGFGERNILVSDGVVHIWGLVNSPEERKALLALAESVPGAEKIADEMIASY</sequence>
<name>A0A2J7TEY1_METSI</name>
<evidence type="ECO:0000313" key="5">
    <source>
        <dbReference type="EMBL" id="PNG25331.1"/>
    </source>
</evidence>
<evidence type="ECO:0000256" key="1">
    <source>
        <dbReference type="ARBA" id="ARBA00023122"/>
    </source>
</evidence>
<evidence type="ECO:0000259" key="3">
    <source>
        <dbReference type="PROSITE" id="PS50914"/>
    </source>
</evidence>
<dbReference type="InterPro" id="IPR017080">
    <property type="entry name" value="UCP036990_CBS_BON"/>
</dbReference>
<dbReference type="Proteomes" id="UP000236286">
    <property type="component" value="Unassembled WGS sequence"/>
</dbReference>
<feature type="domain" description="CBS" evidence="4">
    <location>
        <begin position="7"/>
        <end position="63"/>
    </location>
</feature>
<dbReference type="GO" id="GO:0016301">
    <property type="term" value="F:kinase activity"/>
    <property type="evidence" value="ECO:0007669"/>
    <property type="project" value="UniProtKB-KW"/>
</dbReference>
<accession>A0A2J7TEY1</accession>
<feature type="domain" description="CBS" evidence="4">
    <location>
        <begin position="94"/>
        <end position="149"/>
    </location>
</feature>
<dbReference type="PIRSF" id="PIRSF036990">
    <property type="entry name" value="UCP036990_CBS_BON"/>
    <property type="match status" value="1"/>
</dbReference>
<feature type="domain" description="BON" evidence="3">
    <location>
        <begin position="158"/>
        <end position="226"/>
    </location>
</feature>
<gene>
    <name evidence="5" type="ORF">CR492_14380</name>
</gene>
<dbReference type="InterPro" id="IPR046342">
    <property type="entry name" value="CBS_dom_sf"/>
</dbReference>
<dbReference type="PANTHER" id="PTHR43080">
    <property type="entry name" value="CBS DOMAIN-CONTAINING PROTEIN CBSX3, MITOCHONDRIAL"/>
    <property type="match status" value="1"/>
</dbReference>
<keyword evidence="1 2" id="KW-0129">CBS domain</keyword>
<dbReference type="PROSITE" id="PS50914">
    <property type="entry name" value="BON"/>
    <property type="match status" value="1"/>
</dbReference>
<dbReference type="PANTHER" id="PTHR43080:SF26">
    <property type="entry name" value="REGULATORY PROTEIN"/>
    <property type="match status" value="1"/>
</dbReference>
<evidence type="ECO:0000313" key="6">
    <source>
        <dbReference type="Proteomes" id="UP000236286"/>
    </source>
</evidence>
<dbReference type="EMBL" id="PDZR01000017">
    <property type="protein sequence ID" value="PNG25331.1"/>
    <property type="molecule type" value="Genomic_DNA"/>
</dbReference>
<dbReference type="InterPro" id="IPR007055">
    <property type="entry name" value="BON_dom"/>
</dbReference>
<protein>
    <submittedName>
        <fullName evidence="5">Histidine kinase</fullName>
    </submittedName>
</protein>
<comment type="caution">
    <text evidence="5">The sequence shown here is derived from an EMBL/GenBank/DDBJ whole genome shotgun (WGS) entry which is preliminary data.</text>
</comment>
<dbReference type="CDD" id="cd04586">
    <property type="entry name" value="CBS_pair_BON_assoc"/>
    <property type="match status" value="1"/>
</dbReference>
<keyword evidence="5" id="KW-0418">Kinase</keyword>